<dbReference type="InterPro" id="IPR036147">
    <property type="entry name" value="Anti-sigma_E_RseA_N_sf"/>
</dbReference>
<gene>
    <name evidence="2" type="ORF">ACFSF0_09105</name>
</gene>
<dbReference type="InterPro" id="IPR005572">
    <property type="entry name" value="Anti-sigma_E_RseA_N"/>
</dbReference>
<dbReference type="InterPro" id="IPR052383">
    <property type="entry name" value="Anti-sigma-E_RseA-like"/>
</dbReference>
<organism evidence="2 3">
    <name type="scientific">Ottowia flava</name>
    <dbReference type="NCBI Taxonomy" id="2675430"/>
    <lineage>
        <taxon>Bacteria</taxon>
        <taxon>Pseudomonadati</taxon>
        <taxon>Pseudomonadota</taxon>
        <taxon>Betaproteobacteria</taxon>
        <taxon>Burkholderiales</taxon>
        <taxon>Comamonadaceae</taxon>
        <taxon>Ottowia</taxon>
    </lineage>
</organism>
<dbReference type="Proteomes" id="UP001597304">
    <property type="component" value="Unassembled WGS sequence"/>
</dbReference>
<dbReference type="PANTHER" id="PTHR38104">
    <property type="match status" value="1"/>
</dbReference>
<reference evidence="3" key="1">
    <citation type="journal article" date="2019" name="Int. J. Syst. Evol. Microbiol.">
        <title>The Global Catalogue of Microorganisms (GCM) 10K type strain sequencing project: providing services to taxonomists for standard genome sequencing and annotation.</title>
        <authorList>
            <consortium name="The Broad Institute Genomics Platform"/>
            <consortium name="The Broad Institute Genome Sequencing Center for Infectious Disease"/>
            <person name="Wu L."/>
            <person name="Ma J."/>
        </authorList>
    </citation>
    <scope>NUCLEOTIDE SEQUENCE [LARGE SCALE GENOMIC DNA]</scope>
    <source>
        <strain evidence="3">LMG 29247</strain>
    </source>
</reference>
<dbReference type="Gene3D" id="1.10.10.880">
    <property type="entry name" value="Anti sigma-E protein RseA, N-terminal domain"/>
    <property type="match status" value="1"/>
</dbReference>
<name>A0ABW4KTQ0_9BURK</name>
<protein>
    <submittedName>
        <fullName evidence="2">Sigma-E factor negative regulatory protein</fullName>
    </submittedName>
</protein>
<keyword evidence="3" id="KW-1185">Reference proteome</keyword>
<accession>A0ABW4KTQ0</accession>
<dbReference type="SUPFAM" id="SSF89069">
    <property type="entry name" value="N-terminal, cytoplasmic domain of anti-sigmaE factor RseA"/>
    <property type="match status" value="1"/>
</dbReference>
<comment type="caution">
    <text evidence="2">The sequence shown here is derived from an EMBL/GenBank/DDBJ whole genome shotgun (WGS) entry which is preliminary data.</text>
</comment>
<sequence>MEQDRQVEAVIVMQTQVKVQWSAERVSALMDGQLPGNELEAVIGSSSHDGDGAVGCWQLYHLIGDVLRSPDLAQHGRDHLLPGRVLAAIASESMTPVIEQPVEHSSYVERPAANDGVFRWKMVAGLASFAAVAAVGWSMVSGAGPQSGAGPHLAQNVAPQQGSAQVLAVASPVAPASAAHDPEVGQPVMLRDARLDELLAAHRQATGIATLGGASGFLRNATFEGHGR</sequence>
<evidence type="ECO:0000313" key="2">
    <source>
        <dbReference type="EMBL" id="MFD1710761.1"/>
    </source>
</evidence>
<dbReference type="Pfam" id="PF03872">
    <property type="entry name" value="RseA_N"/>
    <property type="match status" value="1"/>
</dbReference>
<evidence type="ECO:0000259" key="1">
    <source>
        <dbReference type="Pfam" id="PF03872"/>
    </source>
</evidence>
<dbReference type="CDD" id="cd16328">
    <property type="entry name" value="RseA_N"/>
    <property type="match status" value="1"/>
</dbReference>
<dbReference type="EMBL" id="JBHUEJ010000019">
    <property type="protein sequence ID" value="MFD1710761.1"/>
    <property type="molecule type" value="Genomic_DNA"/>
</dbReference>
<dbReference type="RefSeq" id="WP_255507572.1">
    <property type="nucleotide sequence ID" value="NZ_JBHUEJ010000019.1"/>
</dbReference>
<proteinExistence type="predicted"/>
<dbReference type="PANTHER" id="PTHR38104:SF1">
    <property type="entry name" value="ANTI-SIGMA-E FACTOR RSEA"/>
    <property type="match status" value="1"/>
</dbReference>
<evidence type="ECO:0000313" key="3">
    <source>
        <dbReference type="Proteomes" id="UP001597304"/>
    </source>
</evidence>
<feature type="domain" description="Anti sigma-E protein RseA N-terminal" evidence="1">
    <location>
        <begin position="23"/>
        <end position="99"/>
    </location>
</feature>